<feature type="region of interest" description="Disordered" evidence="3">
    <location>
        <begin position="14"/>
        <end position="38"/>
    </location>
</feature>
<dbReference type="Proteomes" id="UP000037035">
    <property type="component" value="Unassembled WGS sequence"/>
</dbReference>
<dbReference type="OrthoDB" id="408631at2759"/>
<reference evidence="5 6" key="1">
    <citation type="submission" date="2015-08" db="EMBL/GenBank/DDBJ databases">
        <title>Next Generation Sequencing and Analysis of the Genome of Puccinia sorghi L Schw, the Causal Agent of Maize Common Rust.</title>
        <authorList>
            <person name="Rochi L."/>
            <person name="Burguener G."/>
            <person name="Darino M."/>
            <person name="Turjanski A."/>
            <person name="Kreff E."/>
            <person name="Dieguez M.J."/>
            <person name="Sacco F."/>
        </authorList>
    </citation>
    <scope>NUCLEOTIDE SEQUENCE [LARGE SCALE GENOMIC DNA]</scope>
    <source>
        <strain evidence="5 6">RO10H11247</strain>
    </source>
</reference>
<dbReference type="InterPro" id="IPR029058">
    <property type="entry name" value="AB_hydrolase_fold"/>
</dbReference>
<evidence type="ECO:0000256" key="2">
    <source>
        <dbReference type="ARBA" id="ARBA00022801"/>
    </source>
</evidence>
<protein>
    <recommendedName>
        <fullName evidence="4">Carboxylesterase type B domain-containing protein</fullName>
    </recommendedName>
</protein>
<feature type="region of interest" description="Disordered" evidence="3">
    <location>
        <begin position="477"/>
        <end position="498"/>
    </location>
</feature>
<organism evidence="5 6">
    <name type="scientific">Puccinia sorghi</name>
    <dbReference type="NCBI Taxonomy" id="27349"/>
    <lineage>
        <taxon>Eukaryota</taxon>
        <taxon>Fungi</taxon>
        <taxon>Dikarya</taxon>
        <taxon>Basidiomycota</taxon>
        <taxon>Pucciniomycotina</taxon>
        <taxon>Pucciniomycetes</taxon>
        <taxon>Pucciniales</taxon>
        <taxon>Pucciniaceae</taxon>
        <taxon>Puccinia</taxon>
    </lineage>
</organism>
<dbReference type="GO" id="GO:0016787">
    <property type="term" value="F:hydrolase activity"/>
    <property type="evidence" value="ECO:0007669"/>
    <property type="project" value="UniProtKB-KW"/>
</dbReference>
<keyword evidence="2" id="KW-0378">Hydrolase</keyword>
<keyword evidence="6" id="KW-1185">Reference proteome</keyword>
<dbReference type="PANTHER" id="PTHR43142:SF1">
    <property type="entry name" value="CARBOXYLIC ESTER HYDROLASE"/>
    <property type="match status" value="1"/>
</dbReference>
<dbReference type="Pfam" id="PF00135">
    <property type="entry name" value="COesterase"/>
    <property type="match status" value="1"/>
</dbReference>
<feature type="domain" description="Carboxylesterase type B" evidence="4">
    <location>
        <begin position="95"/>
        <end position="399"/>
    </location>
</feature>
<dbReference type="STRING" id="27349.A0A0L6VF79"/>
<comment type="caution">
    <text evidence="5">The sequence shown here is derived from an EMBL/GenBank/DDBJ whole genome shotgun (WGS) entry which is preliminary data.</text>
</comment>
<dbReference type="Gene3D" id="3.40.50.1820">
    <property type="entry name" value="alpha/beta hydrolase"/>
    <property type="match status" value="1"/>
</dbReference>
<evidence type="ECO:0000313" key="5">
    <source>
        <dbReference type="EMBL" id="KNZ59393.1"/>
    </source>
</evidence>
<dbReference type="InterPro" id="IPR002018">
    <property type="entry name" value="CarbesteraseB"/>
</dbReference>
<dbReference type="PANTHER" id="PTHR43142">
    <property type="entry name" value="CARBOXYLIC ESTER HYDROLASE"/>
    <property type="match status" value="1"/>
</dbReference>
<name>A0A0L6VF79_9BASI</name>
<proteinExistence type="inferred from homology"/>
<evidence type="ECO:0000313" key="6">
    <source>
        <dbReference type="Proteomes" id="UP000037035"/>
    </source>
</evidence>
<evidence type="ECO:0000256" key="3">
    <source>
        <dbReference type="SAM" id="MobiDB-lite"/>
    </source>
</evidence>
<dbReference type="AlphaFoldDB" id="A0A0L6VF79"/>
<evidence type="ECO:0000259" key="4">
    <source>
        <dbReference type="Pfam" id="PF00135"/>
    </source>
</evidence>
<dbReference type="EMBL" id="LAVV01006550">
    <property type="protein sequence ID" value="KNZ59393.1"/>
    <property type="molecule type" value="Genomic_DNA"/>
</dbReference>
<sequence>MSGSVLVETVYGPVQGIDDNSGHCPETGSTGPSTQSSRKSSVVRKFLLYPTPFENFYHAPLLCKGQSVQSHQHGFSVNVFSSPDIREGDKVPVLIQQNIAKFGGDPDNVIAFGESAGAFLLTYLMLCQQKLFRRVIIQSGGVQTSGFMSLEKHEKVYEGLLQRASIRADSGAERLKALRELPTEELVRYLSVSVHEVGMAVENASSSKVIWSHPCVLSRLKAGHWSPHIESVMVGVCKDEGALLSYVTRSHTSAGYQYLQQEFLAGVTHKTLGPLYDLPHQAEIDNPPVGFPLDFTRCSGSLAVADKLFNVPVELLLAALDGVMNAQTHKPLPIHFYKLDGTAVESMPPGRFLGAPHTIDIVLLFNMSHCWTADSESAKVSATIGKIWYDYARDGQPGEEGINKTKRNMGGQFPHPELMCKRLVIHQDGGVSLQDLRERDQLERDRILFWADFLQLSQFCLPPGTLPVIGILDGCSSTSSSQHSDEQPNEKAQSVSLP</sequence>
<accession>A0A0L6VF79</accession>
<gene>
    <name evidence="5" type="ORF">VP01_1741g3</name>
</gene>
<dbReference type="VEuPathDB" id="FungiDB:VP01_1741g3"/>
<dbReference type="SUPFAM" id="SSF53474">
    <property type="entry name" value="alpha/beta-Hydrolases"/>
    <property type="match status" value="1"/>
</dbReference>
<evidence type="ECO:0000256" key="1">
    <source>
        <dbReference type="ARBA" id="ARBA00005964"/>
    </source>
</evidence>
<comment type="similarity">
    <text evidence="1">Belongs to the type-B carboxylesterase/lipase family.</text>
</comment>
<feature type="compositionally biased region" description="Polar residues" evidence="3">
    <location>
        <begin position="27"/>
        <end position="38"/>
    </location>
</feature>